<organism evidence="2 3">
    <name type="scientific">Meripilus lineatus</name>
    <dbReference type="NCBI Taxonomy" id="2056292"/>
    <lineage>
        <taxon>Eukaryota</taxon>
        <taxon>Fungi</taxon>
        <taxon>Dikarya</taxon>
        <taxon>Basidiomycota</taxon>
        <taxon>Agaricomycotina</taxon>
        <taxon>Agaricomycetes</taxon>
        <taxon>Polyporales</taxon>
        <taxon>Meripilaceae</taxon>
        <taxon>Meripilus</taxon>
    </lineage>
</organism>
<evidence type="ECO:0000313" key="2">
    <source>
        <dbReference type="EMBL" id="KAJ3490664.1"/>
    </source>
</evidence>
<comment type="caution">
    <text evidence="2">The sequence shown here is derived from an EMBL/GenBank/DDBJ whole genome shotgun (WGS) entry which is preliminary data.</text>
</comment>
<keyword evidence="1" id="KW-0472">Membrane</keyword>
<feature type="transmembrane region" description="Helical" evidence="1">
    <location>
        <begin position="140"/>
        <end position="159"/>
    </location>
</feature>
<feature type="transmembrane region" description="Helical" evidence="1">
    <location>
        <begin position="179"/>
        <end position="199"/>
    </location>
</feature>
<keyword evidence="3" id="KW-1185">Reference proteome</keyword>
<sequence length="281" mass="31342">MGRNWNTPEEIEKDSLIFLKMLHAMAGLYYWEFVTSLDFEWKFISRKRRFHWTMIFYFGARYCMLTTLTALVVALSVTTPINCQVLYTTGGTTGQATAGFVSLILGVRTMAIYEMRGIFTGHWDQAQGCIFAPAHRQAQLATLIYSLIFDFMITALATYKLTRGPARTSRVANLLFKDGLIYYLVALTANVPAVVMMAIKLNPVLSIMLNPPASVIYVTAACRAVRRLANFQSIVPGVYTPNPSPGSSSAQTKVGIRPPIKYGRCPQESQAGIQVQVRPPY</sequence>
<keyword evidence="1" id="KW-0812">Transmembrane</keyword>
<name>A0AAD5VF61_9APHY</name>
<accession>A0AAD5VF61</accession>
<feature type="transmembrane region" description="Helical" evidence="1">
    <location>
        <begin position="15"/>
        <end position="34"/>
    </location>
</feature>
<dbReference type="EMBL" id="JANAWD010000024">
    <property type="protein sequence ID" value="KAJ3490664.1"/>
    <property type="molecule type" value="Genomic_DNA"/>
</dbReference>
<protein>
    <recommendedName>
        <fullName evidence="4">Transmembrane protein</fullName>
    </recommendedName>
</protein>
<keyword evidence="1" id="KW-1133">Transmembrane helix</keyword>
<proteinExistence type="predicted"/>
<evidence type="ECO:0000313" key="3">
    <source>
        <dbReference type="Proteomes" id="UP001212997"/>
    </source>
</evidence>
<dbReference type="AlphaFoldDB" id="A0AAD5VF61"/>
<evidence type="ECO:0008006" key="4">
    <source>
        <dbReference type="Google" id="ProtNLM"/>
    </source>
</evidence>
<evidence type="ECO:0000256" key="1">
    <source>
        <dbReference type="SAM" id="Phobius"/>
    </source>
</evidence>
<feature type="transmembrane region" description="Helical" evidence="1">
    <location>
        <begin position="55"/>
        <end position="79"/>
    </location>
</feature>
<gene>
    <name evidence="2" type="ORF">NLI96_g1267</name>
</gene>
<feature type="transmembrane region" description="Helical" evidence="1">
    <location>
        <begin position="85"/>
        <end position="107"/>
    </location>
</feature>
<reference evidence="2" key="1">
    <citation type="submission" date="2022-07" db="EMBL/GenBank/DDBJ databases">
        <title>Genome Sequence of Physisporinus lineatus.</title>
        <authorList>
            <person name="Buettner E."/>
        </authorList>
    </citation>
    <scope>NUCLEOTIDE SEQUENCE</scope>
    <source>
        <strain evidence="2">VT162</strain>
    </source>
</reference>
<dbReference type="Proteomes" id="UP001212997">
    <property type="component" value="Unassembled WGS sequence"/>
</dbReference>